<evidence type="ECO:0000313" key="6">
    <source>
        <dbReference type="Proteomes" id="UP000184440"/>
    </source>
</evidence>
<evidence type="ECO:0000313" key="5">
    <source>
        <dbReference type="EMBL" id="SHN38199.1"/>
    </source>
</evidence>
<evidence type="ECO:0000259" key="4">
    <source>
        <dbReference type="PROSITE" id="PS50893"/>
    </source>
</evidence>
<dbReference type="InterPro" id="IPR027417">
    <property type="entry name" value="P-loop_NTPase"/>
</dbReference>
<keyword evidence="3 5" id="KW-0067">ATP-binding</keyword>
<dbReference type="InterPro" id="IPR003593">
    <property type="entry name" value="AAA+_ATPase"/>
</dbReference>
<gene>
    <name evidence="5" type="ORF">SAMN05443668_10622</name>
</gene>
<evidence type="ECO:0000256" key="1">
    <source>
        <dbReference type="ARBA" id="ARBA00022448"/>
    </source>
</evidence>
<keyword evidence="6" id="KW-1185">Reference proteome</keyword>
<dbReference type="EMBL" id="FRCS01000006">
    <property type="protein sequence ID" value="SHN38199.1"/>
    <property type="molecule type" value="Genomic_DNA"/>
</dbReference>
<dbReference type="Pfam" id="PF12399">
    <property type="entry name" value="BCA_ABC_TP_C"/>
    <property type="match status" value="1"/>
</dbReference>
<organism evidence="5 6">
    <name type="scientific">Cryptosporangium aurantiacum</name>
    <dbReference type="NCBI Taxonomy" id="134849"/>
    <lineage>
        <taxon>Bacteria</taxon>
        <taxon>Bacillati</taxon>
        <taxon>Actinomycetota</taxon>
        <taxon>Actinomycetes</taxon>
        <taxon>Cryptosporangiales</taxon>
        <taxon>Cryptosporangiaceae</taxon>
        <taxon>Cryptosporangium</taxon>
    </lineage>
</organism>
<dbReference type="RefSeq" id="WP_073259242.1">
    <property type="nucleotide sequence ID" value="NZ_FRCS01000006.1"/>
</dbReference>
<reference evidence="5 6" key="1">
    <citation type="submission" date="2016-11" db="EMBL/GenBank/DDBJ databases">
        <authorList>
            <person name="Jaros S."/>
            <person name="Januszkiewicz K."/>
            <person name="Wedrychowicz H."/>
        </authorList>
    </citation>
    <scope>NUCLEOTIDE SEQUENCE [LARGE SCALE GENOMIC DNA]</scope>
    <source>
        <strain evidence="5 6">DSM 46144</strain>
    </source>
</reference>
<dbReference type="Proteomes" id="UP000184440">
    <property type="component" value="Unassembled WGS sequence"/>
</dbReference>
<feature type="domain" description="ABC transporter" evidence="4">
    <location>
        <begin position="4"/>
        <end position="235"/>
    </location>
</feature>
<keyword evidence="1" id="KW-0813">Transport</keyword>
<dbReference type="PROSITE" id="PS50893">
    <property type="entry name" value="ABC_TRANSPORTER_2"/>
    <property type="match status" value="1"/>
</dbReference>
<dbReference type="SUPFAM" id="SSF52540">
    <property type="entry name" value="P-loop containing nucleoside triphosphate hydrolases"/>
    <property type="match status" value="1"/>
</dbReference>
<dbReference type="OrthoDB" id="8724465at2"/>
<evidence type="ECO:0000256" key="2">
    <source>
        <dbReference type="ARBA" id="ARBA00022741"/>
    </source>
</evidence>
<keyword evidence="2" id="KW-0547">Nucleotide-binding</keyword>
<dbReference type="AlphaFoldDB" id="A0A1M7R0U7"/>
<dbReference type="InterPro" id="IPR032823">
    <property type="entry name" value="BCA_ABC_TP_C"/>
</dbReference>
<name>A0A1M7R0U7_9ACTN</name>
<dbReference type="GO" id="GO:0005886">
    <property type="term" value="C:plasma membrane"/>
    <property type="evidence" value="ECO:0007669"/>
    <property type="project" value="TreeGrafter"/>
</dbReference>
<proteinExistence type="predicted"/>
<protein>
    <submittedName>
        <fullName evidence="5">Amino acid/amide ABC transporter ATP-binding protein 1, HAAT family</fullName>
    </submittedName>
</protein>
<sequence length="244" mass="25749">MIALEARDLRIAFGALRAVDGVDLTVAAGSRHALIGPNGAGKSTLFKLLTGGLRADGGTVSLGGRDVTRLSEVRRCRLGLGQTTQHVSLFASFTVQDTVALAVRRHERSRTAVRTRAAALVEQVGLAGRGAVLVPALSHGERKQLDVALALACEPSVLLLDEPAAGMSPAESERLLELLRALPGSVTVLFVEHDLDLVFGLADQVTVLHLGRVLLSGSPDDARNSDAVAEAYLGTEHREELFTP</sequence>
<dbReference type="CDD" id="cd03219">
    <property type="entry name" value="ABC_Mj1267_LivG_branched"/>
    <property type="match status" value="1"/>
</dbReference>
<dbReference type="GO" id="GO:0005524">
    <property type="term" value="F:ATP binding"/>
    <property type="evidence" value="ECO:0007669"/>
    <property type="project" value="UniProtKB-KW"/>
</dbReference>
<dbReference type="STRING" id="134849.SAMN05443668_10622"/>
<dbReference type="PANTHER" id="PTHR45772:SF2">
    <property type="entry name" value="ABC TRANSPORTER ATP-BINDING PROTEIN"/>
    <property type="match status" value="1"/>
</dbReference>
<dbReference type="InterPro" id="IPR003439">
    <property type="entry name" value="ABC_transporter-like_ATP-bd"/>
</dbReference>
<dbReference type="SMART" id="SM00382">
    <property type="entry name" value="AAA"/>
    <property type="match status" value="1"/>
</dbReference>
<dbReference type="GO" id="GO:0016887">
    <property type="term" value="F:ATP hydrolysis activity"/>
    <property type="evidence" value="ECO:0007669"/>
    <property type="project" value="InterPro"/>
</dbReference>
<accession>A0A1M7R0U7</accession>
<dbReference type="PANTHER" id="PTHR45772">
    <property type="entry name" value="CONSERVED COMPONENT OF ABC TRANSPORTER FOR NATURAL AMINO ACIDS-RELATED"/>
    <property type="match status" value="1"/>
</dbReference>
<dbReference type="Gene3D" id="3.40.50.300">
    <property type="entry name" value="P-loop containing nucleotide triphosphate hydrolases"/>
    <property type="match status" value="1"/>
</dbReference>
<evidence type="ECO:0000256" key="3">
    <source>
        <dbReference type="ARBA" id="ARBA00022840"/>
    </source>
</evidence>
<dbReference type="Pfam" id="PF00005">
    <property type="entry name" value="ABC_tran"/>
    <property type="match status" value="1"/>
</dbReference>
<dbReference type="InterPro" id="IPR051120">
    <property type="entry name" value="ABC_AA/LPS_Transport"/>
</dbReference>